<keyword evidence="2" id="KW-1185">Reference proteome</keyword>
<accession>A0ABU6CRT0</accession>
<reference evidence="1 2" key="2">
    <citation type="submission" date="2024-01" db="EMBL/GenBank/DDBJ databases">
        <authorList>
            <person name="Xie X."/>
        </authorList>
    </citation>
    <scope>NUCLEOTIDE SEQUENCE [LARGE SCALE GENOMIC DNA]</scope>
    <source>
        <strain evidence="1">SCUT-1</strain>
    </source>
</reference>
<comment type="caution">
    <text evidence="1">The sequence shown here is derived from an EMBL/GenBank/DDBJ whole genome shotgun (WGS) entry which is preliminary data.</text>
</comment>
<dbReference type="Pfam" id="PF13489">
    <property type="entry name" value="Methyltransf_23"/>
    <property type="match status" value="1"/>
</dbReference>
<proteinExistence type="predicted"/>
<keyword evidence="1" id="KW-0808">Transferase</keyword>
<name>A0ABU6CRT0_9GAMM</name>
<dbReference type="SUPFAM" id="SSF53335">
    <property type="entry name" value="S-adenosyl-L-methionine-dependent methyltransferases"/>
    <property type="match status" value="1"/>
</dbReference>
<evidence type="ECO:0000313" key="2">
    <source>
        <dbReference type="Proteomes" id="UP001308005"/>
    </source>
</evidence>
<reference evidence="2" key="1">
    <citation type="submission" date="2023-07" db="EMBL/GenBank/DDBJ databases">
        <title>The carbon used by Thiothrix.</title>
        <authorList>
            <person name="Chen L."/>
        </authorList>
    </citation>
    <scope>NUCLEOTIDE SEQUENCE [LARGE SCALE GENOMIC DNA]</scope>
</reference>
<dbReference type="RefSeq" id="WP_324692748.1">
    <property type="nucleotide sequence ID" value="NZ_JAYMYJ010000012.1"/>
</dbReference>
<gene>
    <name evidence="1" type="ORF">VSS37_01060</name>
</gene>
<dbReference type="GO" id="GO:0032259">
    <property type="term" value="P:methylation"/>
    <property type="evidence" value="ECO:0007669"/>
    <property type="project" value="UniProtKB-KW"/>
</dbReference>
<dbReference type="Gene3D" id="3.40.50.150">
    <property type="entry name" value="Vaccinia Virus protein VP39"/>
    <property type="match status" value="1"/>
</dbReference>
<sequence length="319" mass="36729">MTQCRICGSEGAHRSYVAREMMLGLRSEHRYFQCMDCECLQIEQIPDNLADYYPDHYYSYRAPGGSGNPLQKALTRMRDSYEITGKNLPGRIMHLLAPNAKLATLRPLQLSQDARILDVGCGAGILLHSLRETGFHNLLGIDPFNRDDIVYPNGLRIEKRDIFSEQGQWDLVMFHHSFEHLTDQQAHLQQAFKLLQPGGAALVRLPTVSSYVWQEYGVNWVQLDAPRHLYLHSLKSMERLAQQCGFLSERVVYDSNALQFWGSKQYEQDIPLRDPRSWTESPENSLFTAKQIRHFEQRAQELNALNQGDQAAFYLRKPA</sequence>
<dbReference type="PANTHER" id="PTHR43861">
    <property type="entry name" value="TRANS-ACONITATE 2-METHYLTRANSFERASE-RELATED"/>
    <property type="match status" value="1"/>
</dbReference>
<dbReference type="CDD" id="cd02440">
    <property type="entry name" value="AdoMet_MTases"/>
    <property type="match status" value="1"/>
</dbReference>
<organism evidence="1 2">
    <name type="scientific">Candidatus Thiothrix phosphatis</name>
    <dbReference type="NCBI Taxonomy" id="3112415"/>
    <lineage>
        <taxon>Bacteria</taxon>
        <taxon>Pseudomonadati</taxon>
        <taxon>Pseudomonadota</taxon>
        <taxon>Gammaproteobacteria</taxon>
        <taxon>Thiotrichales</taxon>
        <taxon>Thiotrichaceae</taxon>
        <taxon>Thiothrix</taxon>
    </lineage>
</organism>
<dbReference type="GO" id="GO:0008168">
    <property type="term" value="F:methyltransferase activity"/>
    <property type="evidence" value="ECO:0007669"/>
    <property type="project" value="UniProtKB-KW"/>
</dbReference>
<evidence type="ECO:0000313" key="1">
    <source>
        <dbReference type="EMBL" id="MEB4589557.1"/>
    </source>
</evidence>
<dbReference type="InterPro" id="IPR029063">
    <property type="entry name" value="SAM-dependent_MTases_sf"/>
</dbReference>
<protein>
    <submittedName>
        <fullName evidence="1">Class I SAM-dependent methyltransferase</fullName>
        <ecNumber evidence="1">2.1.1.-</ecNumber>
    </submittedName>
</protein>
<keyword evidence="1" id="KW-0489">Methyltransferase</keyword>
<dbReference type="EC" id="2.1.1.-" evidence="1"/>
<dbReference type="EMBL" id="JAYMYJ010000012">
    <property type="protein sequence ID" value="MEB4589557.1"/>
    <property type="molecule type" value="Genomic_DNA"/>
</dbReference>
<dbReference type="Proteomes" id="UP001308005">
    <property type="component" value="Unassembled WGS sequence"/>
</dbReference>